<evidence type="ECO:0000256" key="6">
    <source>
        <dbReference type="SAM" id="Phobius"/>
    </source>
</evidence>
<feature type="compositionally biased region" description="Polar residues" evidence="5">
    <location>
        <begin position="29"/>
        <end position="42"/>
    </location>
</feature>
<evidence type="ECO:0000256" key="5">
    <source>
        <dbReference type="SAM" id="MobiDB-lite"/>
    </source>
</evidence>
<dbReference type="GO" id="GO:0022857">
    <property type="term" value="F:transmembrane transporter activity"/>
    <property type="evidence" value="ECO:0007669"/>
    <property type="project" value="InterPro"/>
</dbReference>
<evidence type="ECO:0000256" key="3">
    <source>
        <dbReference type="ARBA" id="ARBA00022989"/>
    </source>
</evidence>
<dbReference type="STRING" id="1328760.A0A165J6D0"/>
<feature type="transmembrane region" description="Helical" evidence="6">
    <location>
        <begin position="112"/>
        <end position="131"/>
    </location>
</feature>
<feature type="transmembrane region" description="Helical" evidence="6">
    <location>
        <begin position="143"/>
        <end position="166"/>
    </location>
</feature>
<sequence length="518" mass="56616">MDKAIEAGPTGTYTIQPEIKTPTDKETAIESTGSTPLSETGNELRTAADGKTILIPQPSNDPDDPLNWSPAKKRCILGVLCVAALLTDWGMTWGAPLFQAQAVTWKMSVQNVSASLSGGIFLQGAGGLFAVPLTQRFGRLPVLFWSQFLSCIIVIAASLAPTYAGFTACRTIQGIVNTAPQIIGLSIIHDMYFFHQHARKINIWGASFLLGPYLGPFISGMIITKLDWRADFGILAAFYGFSFILIILLGDETLYDRGEEKQQLTSTTGVVRKLQLLSGFAGARAKGRPSVITSFLHTLSIGIRPHVFLISFTFYMLANMWAVGLATTIPVLVHPPPYEFGPKATALLYLAPAIGAFVGEAWGHFFNEFIFRSYLRRHNGKWLPEQRLWAVYPSVIVTVCALVLIGQCLERGLHWVGLAFGWAMYNVAAVTATVAISAYVLDCFPYHAALVSSIVNFWRTTGGFCVVYFQFKWVEHNGAAVTFGCQAAIVAGGFLGVIATQIWGPKWREMFPPPAAEN</sequence>
<organism evidence="7 8">
    <name type="scientific">Xylona heveae (strain CBS 132557 / TC161)</name>
    <dbReference type="NCBI Taxonomy" id="1328760"/>
    <lineage>
        <taxon>Eukaryota</taxon>
        <taxon>Fungi</taxon>
        <taxon>Dikarya</taxon>
        <taxon>Ascomycota</taxon>
        <taxon>Pezizomycotina</taxon>
        <taxon>Xylonomycetes</taxon>
        <taxon>Xylonales</taxon>
        <taxon>Xylonaceae</taxon>
        <taxon>Xylona</taxon>
    </lineage>
</organism>
<gene>
    <name evidence="7" type="ORF">L228DRAFT_83910</name>
</gene>
<dbReference type="Pfam" id="PF07690">
    <property type="entry name" value="MFS_1"/>
    <property type="match status" value="1"/>
</dbReference>
<keyword evidence="8" id="KW-1185">Reference proteome</keyword>
<feature type="transmembrane region" description="Helical" evidence="6">
    <location>
        <begin position="419"/>
        <end position="441"/>
    </location>
</feature>
<feature type="region of interest" description="Disordered" evidence="5">
    <location>
        <begin position="1"/>
        <end position="42"/>
    </location>
</feature>
<feature type="transmembrane region" description="Helical" evidence="6">
    <location>
        <begin position="388"/>
        <end position="407"/>
    </location>
</feature>
<reference evidence="7 8" key="1">
    <citation type="journal article" date="2016" name="Fungal Biol.">
        <title>The genome of Xylona heveae provides a window into fungal endophytism.</title>
        <authorList>
            <person name="Gazis R."/>
            <person name="Kuo A."/>
            <person name="Riley R."/>
            <person name="LaButti K."/>
            <person name="Lipzen A."/>
            <person name="Lin J."/>
            <person name="Amirebrahimi M."/>
            <person name="Hesse C.N."/>
            <person name="Spatafora J.W."/>
            <person name="Henrissat B."/>
            <person name="Hainaut M."/>
            <person name="Grigoriev I.V."/>
            <person name="Hibbett D.S."/>
        </authorList>
    </citation>
    <scope>NUCLEOTIDE SEQUENCE [LARGE SCALE GENOMIC DNA]</scope>
    <source>
        <strain evidence="7 8">TC161</strain>
    </source>
</reference>
<dbReference type="SUPFAM" id="SSF103473">
    <property type="entry name" value="MFS general substrate transporter"/>
    <property type="match status" value="1"/>
</dbReference>
<dbReference type="GO" id="GO:0005886">
    <property type="term" value="C:plasma membrane"/>
    <property type="evidence" value="ECO:0007669"/>
    <property type="project" value="TreeGrafter"/>
</dbReference>
<proteinExistence type="predicted"/>
<dbReference type="GeneID" id="28902039"/>
<feature type="transmembrane region" description="Helical" evidence="6">
    <location>
        <begin position="201"/>
        <end position="224"/>
    </location>
</feature>
<dbReference type="Proteomes" id="UP000076632">
    <property type="component" value="Unassembled WGS sequence"/>
</dbReference>
<feature type="transmembrane region" description="Helical" evidence="6">
    <location>
        <begin position="307"/>
        <end position="326"/>
    </location>
</feature>
<dbReference type="AlphaFoldDB" id="A0A165J6D0"/>
<protein>
    <submittedName>
        <fullName evidence="7">MFS general substrate transporter</fullName>
    </submittedName>
</protein>
<evidence type="ECO:0000256" key="4">
    <source>
        <dbReference type="ARBA" id="ARBA00023136"/>
    </source>
</evidence>
<dbReference type="OMA" id="YRLHGVW"/>
<name>A0A165J6D0_XYLHT</name>
<evidence type="ECO:0000313" key="8">
    <source>
        <dbReference type="Proteomes" id="UP000076632"/>
    </source>
</evidence>
<keyword evidence="3 6" id="KW-1133">Transmembrane helix</keyword>
<feature type="transmembrane region" description="Helical" evidence="6">
    <location>
        <begin position="481"/>
        <end position="503"/>
    </location>
</feature>
<dbReference type="Gene3D" id="1.20.1250.20">
    <property type="entry name" value="MFS general substrate transporter like domains"/>
    <property type="match status" value="1"/>
</dbReference>
<evidence type="ECO:0000256" key="1">
    <source>
        <dbReference type="ARBA" id="ARBA00004141"/>
    </source>
</evidence>
<dbReference type="PANTHER" id="PTHR23502">
    <property type="entry name" value="MAJOR FACILITATOR SUPERFAMILY"/>
    <property type="match status" value="1"/>
</dbReference>
<accession>A0A165J6D0</accession>
<comment type="subcellular location">
    <subcellularLocation>
        <location evidence="1">Membrane</location>
        <topology evidence="1">Multi-pass membrane protein</topology>
    </subcellularLocation>
</comment>
<dbReference type="RefSeq" id="XP_018191349.1">
    <property type="nucleotide sequence ID" value="XM_018336902.1"/>
</dbReference>
<evidence type="ECO:0000313" key="7">
    <source>
        <dbReference type="EMBL" id="KZF25794.1"/>
    </source>
</evidence>
<feature type="transmembrane region" description="Helical" evidence="6">
    <location>
        <begin position="75"/>
        <end position="92"/>
    </location>
</feature>
<dbReference type="EMBL" id="KV407455">
    <property type="protein sequence ID" value="KZF25794.1"/>
    <property type="molecule type" value="Genomic_DNA"/>
</dbReference>
<dbReference type="InterPro" id="IPR036259">
    <property type="entry name" value="MFS_trans_sf"/>
</dbReference>
<feature type="transmembrane region" description="Helical" evidence="6">
    <location>
        <begin position="346"/>
        <end position="367"/>
    </location>
</feature>
<dbReference type="OrthoDB" id="2533084at2759"/>
<dbReference type="InParanoid" id="A0A165J6D0"/>
<keyword evidence="2 6" id="KW-0812">Transmembrane</keyword>
<dbReference type="PANTHER" id="PTHR23502:SF159">
    <property type="entry name" value="TRANSPORTER, PUTATIVE (AFU_ORTHOLOGUE AFUA_4G14230)-RELATED"/>
    <property type="match status" value="1"/>
</dbReference>
<evidence type="ECO:0000256" key="2">
    <source>
        <dbReference type="ARBA" id="ARBA00022692"/>
    </source>
</evidence>
<feature type="transmembrane region" description="Helical" evidence="6">
    <location>
        <begin position="448"/>
        <end position="469"/>
    </location>
</feature>
<feature type="transmembrane region" description="Helical" evidence="6">
    <location>
        <begin position="230"/>
        <end position="249"/>
    </location>
</feature>
<dbReference type="InterPro" id="IPR011701">
    <property type="entry name" value="MFS"/>
</dbReference>
<keyword evidence="4 6" id="KW-0472">Membrane</keyword>